<dbReference type="EMBL" id="DACTCB010000011">
    <property type="protein sequence ID" value="HAT4308302.1"/>
    <property type="molecule type" value="Genomic_DNA"/>
</dbReference>
<comment type="caution">
    <text evidence="1">The sequence shown here is derived from an EMBL/GenBank/DDBJ whole genome shotgun (WGS) entry which is preliminary data.</text>
</comment>
<dbReference type="Proteomes" id="UP000859547">
    <property type="component" value="Unassembled WGS sequence"/>
</dbReference>
<reference evidence="1" key="2">
    <citation type="submission" date="2020-07" db="EMBL/GenBank/DDBJ databases">
        <authorList>
            <consortium name="NCBI Pathogen Detection Project"/>
        </authorList>
    </citation>
    <scope>NUCLEOTIDE SEQUENCE</scope>
    <source>
        <strain evidence="1">C8</strain>
    </source>
</reference>
<dbReference type="RefSeq" id="WP_004456686.1">
    <property type="nucleotide sequence ID" value="NZ_CATNXJ010000012.1"/>
</dbReference>
<evidence type="ECO:0000313" key="1">
    <source>
        <dbReference type="EMBL" id="HAT4308302.1"/>
    </source>
</evidence>
<protein>
    <submittedName>
        <fullName evidence="1">Uncharacterized protein</fullName>
    </submittedName>
</protein>
<sequence>MKDKLIKILDLINLELAETNELQYSQKSYIKSYELLNNIKSPYYSKDFEINYDYNSKEFKLYTSYSNREITDEWIANCKKVKEIVDKINNILNE</sequence>
<organism evidence="1">
    <name type="scientific">Clostridium perfringens</name>
    <dbReference type="NCBI Taxonomy" id="1502"/>
    <lineage>
        <taxon>Bacteria</taxon>
        <taxon>Bacillati</taxon>
        <taxon>Bacillota</taxon>
        <taxon>Clostridia</taxon>
        <taxon>Eubacteriales</taxon>
        <taxon>Clostridiaceae</taxon>
        <taxon>Clostridium</taxon>
    </lineage>
</organism>
<proteinExistence type="predicted"/>
<name>A0A8H9QY72_CLOPF</name>
<gene>
    <name evidence="1" type="ORF">I9080_002112</name>
</gene>
<dbReference type="AlphaFoldDB" id="A0A8H9QY72"/>
<accession>A0A8H9QY72</accession>
<reference evidence="1" key="1">
    <citation type="journal article" date="2018" name="Genome Biol.">
        <title>SKESA: strategic k-mer extension for scrupulous assemblies.</title>
        <authorList>
            <person name="Souvorov A."/>
            <person name="Agarwala R."/>
            <person name="Lipman D.J."/>
        </authorList>
    </citation>
    <scope>NUCLEOTIDE SEQUENCE</scope>
    <source>
        <strain evidence="1">C8</strain>
    </source>
</reference>